<dbReference type="PANTHER" id="PTHR10516">
    <property type="entry name" value="PEPTIDYL-PROLYL CIS-TRANS ISOMERASE"/>
    <property type="match status" value="1"/>
</dbReference>
<dbReference type="Gene3D" id="3.10.50.40">
    <property type="match status" value="1"/>
</dbReference>
<keyword evidence="3 5" id="KW-0697">Rotamase</keyword>
<evidence type="ECO:0000313" key="7">
    <source>
        <dbReference type="EMBL" id="UYV77847.1"/>
    </source>
</evidence>
<dbReference type="InterPro" id="IPR001179">
    <property type="entry name" value="PPIase_FKBP_dom"/>
</dbReference>
<evidence type="ECO:0000259" key="6">
    <source>
        <dbReference type="PROSITE" id="PS50059"/>
    </source>
</evidence>
<evidence type="ECO:0000256" key="5">
    <source>
        <dbReference type="PROSITE-ProRule" id="PRU00277"/>
    </source>
</evidence>
<evidence type="ECO:0000256" key="2">
    <source>
        <dbReference type="ARBA" id="ARBA00013194"/>
    </source>
</evidence>
<dbReference type="Pfam" id="PF00254">
    <property type="entry name" value="FKBP_C"/>
    <property type="match status" value="1"/>
</dbReference>
<evidence type="ECO:0000256" key="3">
    <source>
        <dbReference type="ARBA" id="ARBA00023110"/>
    </source>
</evidence>
<dbReference type="InterPro" id="IPR046357">
    <property type="entry name" value="PPIase_dom_sf"/>
</dbReference>
<dbReference type="PANTHER" id="PTHR10516:SF443">
    <property type="entry name" value="FK506-BINDING PROTEIN 59-RELATED"/>
    <property type="match status" value="1"/>
</dbReference>
<reference evidence="7 8" key="1">
    <citation type="submission" date="2022-01" db="EMBL/GenBank/DDBJ databases">
        <title>A chromosomal length assembly of Cordylochernes scorpioides.</title>
        <authorList>
            <person name="Zeh D."/>
            <person name="Zeh J."/>
        </authorList>
    </citation>
    <scope>NUCLEOTIDE SEQUENCE [LARGE SCALE GENOMIC DNA]</scope>
    <source>
        <strain evidence="7">IN4F17</strain>
        <tissue evidence="7">Whole Body</tissue>
    </source>
</reference>
<evidence type="ECO:0000256" key="1">
    <source>
        <dbReference type="ARBA" id="ARBA00000971"/>
    </source>
</evidence>
<dbReference type="EMBL" id="CP092877">
    <property type="protein sequence ID" value="UYV77847.1"/>
    <property type="molecule type" value="Genomic_DNA"/>
</dbReference>
<dbReference type="SUPFAM" id="SSF54534">
    <property type="entry name" value="FKBP-like"/>
    <property type="match status" value="1"/>
</dbReference>
<organism evidence="7 8">
    <name type="scientific">Cordylochernes scorpioides</name>
    <dbReference type="NCBI Taxonomy" id="51811"/>
    <lineage>
        <taxon>Eukaryota</taxon>
        <taxon>Metazoa</taxon>
        <taxon>Ecdysozoa</taxon>
        <taxon>Arthropoda</taxon>
        <taxon>Chelicerata</taxon>
        <taxon>Arachnida</taxon>
        <taxon>Pseudoscorpiones</taxon>
        <taxon>Cheliferoidea</taxon>
        <taxon>Chernetidae</taxon>
        <taxon>Cordylochernes</taxon>
    </lineage>
</organism>
<evidence type="ECO:0000256" key="4">
    <source>
        <dbReference type="ARBA" id="ARBA00023235"/>
    </source>
</evidence>
<dbReference type="Proteomes" id="UP001235939">
    <property type="component" value="Chromosome 15"/>
</dbReference>
<dbReference type="PROSITE" id="PS50059">
    <property type="entry name" value="FKBP_PPIASE"/>
    <property type="match status" value="1"/>
</dbReference>
<name>A0ABY6L9M8_9ARAC</name>
<keyword evidence="4 5" id="KW-0413">Isomerase</keyword>
<proteinExistence type="predicted"/>
<gene>
    <name evidence="7" type="ORF">LAZ67_15002563</name>
</gene>
<feature type="domain" description="PPIase FKBP-type" evidence="6">
    <location>
        <begin position="15"/>
        <end position="59"/>
    </location>
</feature>
<evidence type="ECO:0000313" key="8">
    <source>
        <dbReference type="Proteomes" id="UP001235939"/>
    </source>
</evidence>
<keyword evidence="8" id="KW-1185">Reference proteome</keyword>
<comment type="catalytic activity">
    <reaction evidence="1 5">
        <text>[protein]-peptidylproline (omega=180) = [protein]-peptidylproline (omega=0)</text>
        <dbReference type="Rhea" id="RHEA:16237"/>
        <dbReference type="Rhea" id="RHEA-COMP:10747"/>
        <dbReference type="Rhea" id="RHEA-COMP:10748"/>
        <dbReference type="ChEBI" id="CHEBI:83833"/>
        <dbReference type="ChEBI" id="CHEBI:83834"/>
        <dbReference type="EC" id="5.2.1.8"/>
    </reaction>
</comment>
<sequence>MTRLERLGTGSPSGKRQLFVELTGNLENGEMFESSRDLGRPFKFRIGRGEVIKGWDLGLAQVTFSVYFGLRALLYNTGFIMIRHNLDYKHKSVRICYCCCGYGLTCLFLDGDPVPSQAMIIMAMVIMKELCQKQIAQV</sequence>
<dbReference type="EC" id="5.2.1.8" evidence="2 5"/>
<accession>A0ABY6L9M8</accession>
<dbReference type="InterPro" id="IPR050689">
    <property type="entry name" value="FKBP-type_PPIase"/>
</dbReference>
<protein>
    <recommendedName>
        <fullName evidence="2 5">peptidylprolyl isomerase</fullName>
        <ecNumber evidence="2 5">5.2.1.8</ecNumber>
    </recommendedName>
</protein>